<dbReference type="PANTHER" id="PTHR22804:SF24">
    <property type="entry name" value="NEUROCAN CORE PROTEIN"/>
    <property type="match status" value="1"/>
</dbReference>
<dbReference type="SUPFAM" id="SSF56436">
    <property type="entry name" value="C-type lectin-like"/>
    <property type="match status" value="3"/>
</dbReference>
<evidence type="ECO:0000259" key="25">
    <source>
        <dbReference type="PROSITE" id="PS50963"/>
    </source>
</evidence>
<feature type="compositionally biased region" description="Basic and acidic residues" evidence="20">
    <location>
        <begin position="1039"/>
        <end position="1049"/>
    </location>
</feature>
<dbReference type="SUPFAM" id="SSF57535">
    <property type="entry name" value="Complement control module/SCR domain"/>
    <property type="match status" value="1"/>
</dbReference>
<feature type="disulfide bond" evidence="17">
    <location>
        <begin position="1158"/>
        <end position="1167"/>
    </location>
</feature>
<dbReference type="InterPro" id="IPR013106">
    <property type="entry name" value="Ig_V-set"/>
</dbReference>
<evidence type="ECO:0000259" key="23">
    <source>
        <dbReference type="PROSITE" id="PS50835"/>
    </source>
</evidence>
<organism evidence="26 27">
    <name type="scientific">Cairina moschata</name>
    <name type="common">Muscovy duck</name>
    <dbReference type="NCBI Taxonomy" id="8855"/>
    <lineage>
        <taxon>Eukaryota</taxon>
        <taxon>Metazoa</taxon>
        <taxon>Chordata</taxon>
        <taxon>Craniata</taxon>
        <taxon>Vertebrata</taxon>
        <taxon>Euteleostomi</taxon>
        <taxon>Archelosauria</taxon>
        <taxon>Archosauria</taxon>
        <taxon>Dinosauria</taxon>
        <taxon>Saurischia</taxon>
        <taxon>Theropoda</taxon>
        <taxon>Coelurosauria</taxon>
        <taxon>Aves</taxon>
        <taxon>Neognathae</taxon>
        <taxon>Galloanserae</taxon>
        <taxon>Anseriformes</taxon>
        <taxon>Anatidae</taxon>
        <taxon>Anatinae</taxon>
        <taxon>Cairina</taxon>
    </lineage>
</organism>
<dbReference type="GO" id="GO:0005615">
    <property type="term" value="C:extracellular space"/>
    <property type="evidence" value="ECO:0007669"/>
    <property type="project" value="TreeGrafter"/>
</dbReference>
<dbReference type="FunFam" id="3.10.100.10:FF:000011">
    <property type="entry name" value="Aggrecan core protein"/>
    <property type="match status" value="1"/>
</dbReference>
<dbReference type="FunFam" id="3.10.100.10:FF:000003">
    <property type="entry name" value="Versican core protein"/>
    <property type="match status" value="1"/>
</dbReference>
<reference evidence="26" key="3">
    <citation type="submission" date="2025-09" db="UniProtKB">
        <authorList>
            <consortium name="Ensembl"/>
        </authorList>
    </citation>
    <scope>IDENTIFICATION</scope>
</reference>
<feature type="region of interest" description="Disordered" evidence="20">
    <location>
        <begin position="501"/>
        <end position="713"/>
    </location>
</feature>
<dbReference type="GO" id="GO:0007417">
    <property type="term" value="P:central nervous system development"/>
    <property type="evidence" value="ECO:0007669"/>
    <property type="project" value="TreeGrafter"/>
</dbReference>
<dbReference type="InterPro" id="IPR050691">
    <property type="entry name" value="Hyaluronan_bind_Proteoglycan"/>
</dbReference>
<feature type="region of interest" description="Disordered" evidence="20">
    <location>
        <begin position="737"/>
        <end position="1111"/>
    </location>
</feature>
<dbReference type="InterPro" id="IPR018097">
    <property type="entry name" value="EGF_Ca-bd_CS"/>
</dbReference>
<keyword evidence="4 18" id="KW-0768">Sushi</keyword>
<dbReference type="InterPro" id="IPR036179">
    <property type="entry name" value="Ig-like_dom_sf"/>
</dbReference>
<dbReference type="PRINTS" id="PR01265">
    <property type="entry name" value="LINKMODULE"/>
</dbReference>
<dbReference type="Pfam" id="PF00008">
    <property type="entry name" value="EGF"/>
    <property type="match status" value="2"/>
</dbReference>
<evidence type="ECO:0000259" key="24">
    <source>
        <dbReference type="PROSITE" id="PS50923"/>
    </source>
</evidence>
<evidence type="ECO:0000256" key="2">
    <source>
        <dbReference type="ARBA" id="ARBA00022525"/>
    </source>
</evidence>
<keyword evidence="13" id="KW-0393">Immunoglobulin domain</keyword>
<feature type="compositionally biased region" description="Pro residues" evidence="20">
    <location>
        <begin position="1056"/>
        <end position="1075"/>
    </location>
</feature>
<dbReference type="InterPro" id="IPR016187">
    <property type="entry name" value="CTDL_fold"/>
</dbReference>
<dbReference type="PROSITE" id="PS50041">
    <property type="entry name" value="C_TYPE_LECTIN_2"/>
    <property type="match status" value="1"/>
</dbReference>
<dbReference type="Pfam" id="PF00084">
    <property type="entry name" value="Sushi"/>
    <property type="match status" value="1"/>
</dbReference>
<dbReference type="PROSITE" id="PS50026">
    <property type="entry name" value="EGF_3"/>
    <property type="match status" value="2"/>
</dbReference>
<dbReference type="SMART" id="SM00179">
    <property type="entry name" value="EGF_CA"/>
    <property type="match status" value="2"/>
</dbReference>
<evidence type="ECO:0000256" key="9">
    <source>
        <dbReference type="ARBA" id="ARBA00022889"/>
    </source>
</evidence>
<feature type="domain" description="Link" evidence="25">
    <location>
        <begin position="367"/>
        <end position="463"/>
    </location>
</feature>
<evidence type="ECO:0000313" key="27">
    <source>
        <dbReference type="Proteomes" id="UP000694556"/>
    </source>
</evidence>
<feature type="compositionally biased region" description="Pro residues" evidence="20">
    <location>
        <begin position="1026"/>
        <end position="1035"/>
    </location>
</feature>
<dbReference type="GO" id="GO:0030246">
    <property type="term" value="F:carbohydrate binding"/>
    <property type="evidence" value="ECO:0007669"/>
    <property type="project" value="UniProtKB-KW"/>
</dbReference>
<dbReference type="PROSITE" id="PS00010">
    <property type="entry name" value="ASX_HYDROXYL"/>
    <property type="match status" value="1"/>
</dbReference>
<dbReference type="GO" id="GO:0001501">
    <property type="term" value="P:skeletal system development"/>
    <property type="evidence" value="ECO:0007669"/>
    <property type="project" value="TreeGrafter"/>
</dbReference>
<dbReference type="Pfam" id="PF00193">
    <property type="entry name" value="Xlink"/>
    <property type="match status" value="2"/>
</dbReference>
<comment type="subcellular location">
    <subcellularLocation>
        <location evidence="1">Secreted</location>
    </subcellularLocation>
</comment>
<dbReference type="InterPro" id="IPR016186">
    <property type="entry name" value="C-type_lectin-like/link_sf"/>
</dbReference>
<dbReference type="InterPro" id="IPR018378">
    <property type="entry name" value="C-type_lectin_CS"/>
</dbReference>
<reference evidence="26" key="2">
    <citation type="submission" date="2025-08" db="UniProtKB">
        <authorList>
            <consortium name="Ensembl"/>
        </authorList>
    </citation>
    <scope>IDENTIFICATION</scope>
</reference>
<dbReference type="SMART" id="SM00445">
    <property type="entry name" value="LINK"/>
    <property type="match status" value="2"/>
</dbReference>
<dbReference type="InterPro" id="IPR000538">
    <property type="entry name" value="Link_dom"/>
</dbReference>
<dbReference type="Pfam" id="PF07686">
    <property type="entry name" value="V-set"/>
    <property type="match status" value="1"/>
</dbReference>
<dbReference type="SMART" id="SM00034">
    <property type="entry name" value="CLECT"/>
    <property type="match status" value="1"/>
</dbReference>
<keyword evidence="6" id="KW-0430">Lectin</keyword>
<evidence type="ECO:0000256" key="19">
    <source>
        <dbReference type="PROSITE-ProRule" id="PRU00323"/>
    </source>
</evidence>
<dbReference type="FunFam" id="2.10.70.10:FF:000003">
    <property type="entry name" value="Versican core protein"/>
    <property type="match status" value="1"/>
</dbReference>
<dbReference type="Pfam" id="PF00059">
    <property type="entry name" value="Lectin_C"/>
    <property type="match status" value="1"/>
</dbReference>
<keyword evidence="12" id="KW-0325">Glycoprotein</keyword>
<dbReference type="Gene3D" id="2.10.25.10">
    <property type="entry name" value="Laminin"/>
    <property type="match status" value="2"/>
</dbReference>
<dbReference type="SUPFAM" id="SSF48726">
    <property type="entry name" value="Immunoglobulin"/>
    <property type="match status" value="1"/>
</dbReference>
<dbReference type="Gene3D" id="2.10.70.10">
    <property type="entry name" value="Complement Module, domain 1"/>
    <property type="match status" value="1"/>
</dbReference>
<keyword evidence="11 17" id="KW-1015">Disulfide bond</keyword>
<feature type="disulfide bond" evidence="17">
    <location>
        <begin position="1196"/>
        <end position="1205"/>
    </location>
</feature>
<dbReference type="InterPro" id="IPR001881">
    <property type="entry name" value="EGF-like_Ca-bd_dom"/>
</dbReference>
<keyword evidence="3 17" id="KW-0245">EGF-like domain</keyword>
<dbReference type="InterPro" id="IPR000436">
    <property type="entry name" value="Sushi_SCR_CCP_dom"/>
</dbReference>
<accession>A0A8C3BYF3</accession>
<dbReference type="Gene3D" id="2.60.40.10">
    <property type="entry name" value="Immunoglobulins"/>
    <property type="match status" value="1"/>
</dbReference>
<dbReference type="CDD" id="cd03520">
    <property type="entry name" value="Link_domain_CSPGs_modules_2_4"/>
    <property type="match status" value="1"/>
</dbReference>
<keyword evidence="2" id="KW-0964">Secreted</keyword>
<dbReference type="CDD" id="cd03517">
    <property type="entry name" value="Link_domain_CSPGs_modules_1_3"/>
    <property type="match status" value="1"/>
</dbReference>
<feature type="domain" description="EGF-like" evidence="21">
    <location>
        <begin position="1170"/>
        <end position="1206"/>
    </location>
</feature>
<dbReference type="GO" id="GO:0005540">
    <property type="term" value="F:hyaluronic acid binding"/>
    <property type="evidence" value="ECO:0007669"/>
    <property type="project" value="InterPro"/>
</dbReference>
<dbReference type="CDD" id="cd00033">
    <property type="entry name" value="CCP"/>
    <property type="match status" value="1"/>
</dbReference>
<evidence type="ECO:0000256" key="11">
    <source>
        <dbReference type="ARBA" id="ARBA00023157"/>
    </source>
</evidence>
<feature type="domain" description="Ig-like" evidence="23">
    <location>
        <begin position="126"/>
        <end position="264"/>
    </location>
</feature>
<dbReference type="InterPro" id="IPR007110">
    <property type="entry name" value="Ig-like_dom"/>
</dbReference>
<dbReference type="InterPro" id="IPR013783">
    <property type="entry name" value="Ig-like_fold"/>
</dbReference>
<evidence type="ECO:0000256" key="1">
    <source>
        <dbReference type="ARBA" id="ARBA00004613"/>
    </source>
</evidence>
<dbReference type="GO" id="GO:0005509">
    <property type="term" value="F:calcium ion binding"/>
    <property type="evidence" value="ECO:0007669"/>
    <property type="project" value="InterPro"/>
</dbReference>
<dbReference type="FunFam" id="2.10.25.10:FF:000006">
    <property type="entry name" value="Versican core protein-like isoform 1"/>
    <property type="match status" value="1"/>
</dbReference>
<feature type="compositionally biased region" description="Pro residues" evidence="20">
    <location>
        <begin position="857"/>
        <end position="868"/>
    </location>
</feature>
<dbReference type="GO" id="GO:0072534">
    <property type="term" value="C:perineuronal net"/>
    <property type="evidence" value="ECO:0007669"/>
    <property type="project" value="TreeGrafter"/>
</dbReference>
<dbReference type="SUPFAM" id="SSF57196">
    <property type="entry name" value="EGF/Laminin"/>
    <property type="match status" value="1"/>
</dbReference>
<evidence type="ECO:0000256" key="6">
    <source>
        <dbReference type="ARBA" id="ARBA00022734"/>
    </source>
</evidence>
<evidence type="ECO:0000256" key="20">
    <source>
        <dbReference type="SAM" id="MobiDB-lite"/>
    </source>
</evidence>
<proteinExistence type="predicted"/>
<name>A0A8C3BYF3_CAIMO</name>
<evidence type="ECO:0000313" key="26">
    <source>
        <dbReference type="Ensembl" id="ENSCMMP00000011861.1"/>
    </source>
</evidence>
<feature type="disulfide bond" evidence="19">
    <location>
        <begin position="312"/>
        <end position="333"/>
    </location>
</feature>
<reference evidence="26" key="1">
    <citation type="submission" date="2018-09" db="EMBL/GenBank/DDBJ databases">
        <title>Common duck and Muscovy duck high density SNP chip.</title>
        <authorList>
            <person name="Vignal A."/>
            <person name="Thebault N."/>
            <person name="Warren W.C."/>
        </authorList>
    </citation>
    <scope>NUCLEOTIDE SEQUENCE [LARGE SCALE GENOMIC DNA]</scope>
</reference>
<dbReference type="InterPro" id="IPR000152">
    <property type="entry name" value="EGF-type_Asp/Asn_hydroxyl_site"/>
</dbReference>
<feature type="region of interest" description="Disordered" evidence="20">
    <location>
        <begin position="1383"/>
        <end position="1432"/>
    </location>
</feature>
<feature type="compositionally biased region" description="Gly residues" evidence="20">
    <location>
        <begin position="29"/>
        <end position="40"/>
    </location>
</feature>
<dbReference type="GO" id="GO:0002052">
    <property type="term" value="P:positive regulation of neuroblast proliferation"/>
    <property type="evidence" value="ECO:0007669"/>
    <property type="project" value="TreeGrafter"/>
</dbReference>
<feature type="disulfide bond" evidence="18">
    <location>
        <begin position="1339"/>
        <end position="1382"/>
    </location>
</feature>
<dbReference type="SMART" id="SM00409">
    <property type="entry name" value="IG"/>
    <property type="match status" value="1"/>
</dbReference>
<dbReference type="CDD" id="cd00054">
    <property type="entry name" value="EGF_CA"/>
    <property type="match status" value="2"/>
</dbReference>
<evidence type="ECO:0000256" key="7">
    <source>
        <dbReference type="ARBA" id="ARBA00022737"/>
    </source>
</evidence>
<dbReference type="PROSITE" id="PS01186">
    <property type="entry name" value="EGF_2"/>
    <property type="match status" value="1"/>
</dbReference>
<feature type="disulfide bond" evidence="19">
    <location>
        <begin position="410"/>
        <end position="431"/>
    </location>
</feature>
<comment type="function">
    <text evidence="14">May modulate neuronal adhesion and neurite growth during development by binding to neural cell adhesion molecules (NG-CAM and N-CAM). Chondroitin sulfate proteoglycan; binds to hyaluronic acid.</text>
</comment>
<comment type="caution">
    <text evidence="17">Lacks conserved residue(s) required for the propagation of feature annotation.</text>
</comment>
<dbReference type="FunFam" id="2.60.40.10:FF:000571">
    <property type="entry name" value="Neurocan core protein"/>
    <property type="match status" value="1"/>
</dbReference>
<dbReference type="PROSITE" id="PS01241">
    <property type="entry name" value="LINK_1"/>
    <property type="match status" value="1"/>
</dbReference>
<keyword evidence="27" id="KW-1185">Reference proteome</keyword>
<keyword evidence="7" id="KW-0677">Repeat</keyword>
<evidence type="ECO:0000256" key="10">
    <source>
        <dbReference type="ARBA" id="ARBA00022974"/>
    </source>
</evidence>
<dbReference type="PROSITE" id="PS01187">
    <property type="entry name" value="EGF_CA"/>
    <property type="match status" value="1"/>
</dbReference>
<dbReference type="Proteomes" id="UP000694556">
    <property type="component" value="Chromosome 29"/>
</dbReference>
<dbReference type="SMART" id="SM00181">
    <property type="entry name" value="EGF"/>
    <property type="match status" value="2"/>
</dbReference>
<sequence length="1446" mass="154017">MRGRPSPCARQRGGARSGRGVRRRCGQVRAGGTGGTGGGAAPAASRDWPGPARLGPLRGTPTRCPPPPLLPPLPVFKPPVPAGSSVRGSSGGDDPLRAVSTAPRSRMVQVMGDAGCWILLGLSLLPIAVLGSQDDGKVIHINRVQHQAVRVGLGEPVALPCLFLLQPSASLGPNEPPDPPRVKWSKVRSATGQREDVPILVAKDNAVKVVKAYEGRVSLPGYPRDRYNATLLLRAARASDAGLYRCEVVAGIDDEQDLLPLEVTGVVFHYRPAGERYALTFAAAQRACLDNSAVIASPQHLQAAFEDGYDNCDAGWLADQSVRYPITLSRPGCYGDRNSLPGVRSYGQREPGEVYDVYCYARELQGKVFYATAPGRFTLQGARRHCRARGASLATTGQLYLAWRDGLDQCDPGWLADGSVRYPIRVPRRKCGGEASGVRTLYQFPNRTGFPQPASKFDAYCYKADTLDAGDFTAAHAGQKEQELPTPDPPGSDNVLVEHAEEREDPATSGDTPRVGLLPQPGAAGPGEDEDEQLRAVSGSAAARRGDIPGANGTALPPATTSSPAWPHEDEALNVVDQAPGSTRQDPAGSSPAPPVEEAPGPEEPPVALLPRSQSPAQEATSSPTASPGLGTVPGTAAETPSTPLGSSRAPRRSSYAGLNGRYFQLQRQSRDPPVAEDPPVTEDPPVAGDPTMSGDPTVAGDPTGAGDPMGTATHAPILALEVKGAAANAVETWSIAHTGAESPPGGGPYPLSNEVEDEIGHKLLAPATAPVPPPPRDSPQWSPRTAPRGPGGAARTSLPPSPPTPVAPHGASDHQDVTTEGAPPHGPSARGDSPWLPADATEDFSGDTPPKEDGDPIPPRPPLPPAPLVADFPETSPQPGGDGSGALGDGSLERQRKAVTFLHLPVGLPGTTVAASPHPHPHQGGLSPTAPQGTPEMGAEPGHEHPAGYGDAGTGTAEPRDEAAVTPVAGDIPSPSPTSSEVTPRGGSEWPAEGTGEAEDGSTGAPRPLSPTAPELEGAEHLLHPPAPRQPPSPSEEDTSREAKREDPPTLETHPPAPTDTPWPSSPTPHPWVPEVPGSPSAEPLFEPSTTGGPGGAPLLDADSGSGEEPLLEERELLAWTGTGNASRHAPSDPCQNNPCLHGGTCRANGSVCSCSCAQGFTGENCEIDIDDCLSSPCQNGGTCIDEVNSFVCLCLPSYGGSRCEKDTEGCEHNWHKFQGHCYRYFARRRSWEDAERDCRRRAGHLTSIHSQEEHGFINSFGHENTWIGLNDRIVEQDFQWTDNTGLQYENWRENQPDNFFAGGEDCVVLVSHEIGKWNDVPCNYNLPYICKKGTVLCGPPPEVENAFVVGKKKEKYSIHSSVRYQCEEGFTQRHIPTIKCHSNGKWDRPKIPRKKPRRSHRARRHHRHRHSHPHHQHHHHKPRKERRKHRKHLRLDWMEEGHYF</sequence>
<keyword evidence="10" id="KW-0654">Proteoglycan</keyword>
<dbReference type="GO" id="GO:0007155">
    <property type="term" value="P:cell adhesion"/>
    <property type="evidence" value="ECO:0007669"/>
    <property type="project" value="UniProtKB-KW"/>
</dbReference>
<feature type="compositionally biased region" description="Pro residues" evidence="20">
    <location>
        <begin position="63"/>
        <end position="81"/>
    </location>
</feature>
<evidence type="ECO:0000259" key="21">
    <source>
        <dbReference type="PROSITE" id="PS50026"/>
    </source>
</evidence>
<dbReference type="PROSITE" id="PS50963">
    <property type="entry name" value="LINK_2"/>
    <property type="match status" value="2"/>
</dbReference>
<evidence type="ECO:0000259" key="22">
    <source>
        <dbReference type="PROSITE" id="PS50041"/>
    </source>
</evidence>
<evidence type="ECO:0000256" key="8">
    <source>
        <dbReference type="ARBA" id="ARBA00022837"/>
    </source>
</evidence>
<feature type="domain" description="EGF-like" evidence="21">
    <location>
        <begin position="1132"/>
        <end position="1168"/>
    </location>
</feature>
<dbReference type="PANTHER" id="PTHR22804">
    <property type="entry name" value="AGGRECAN/VERSICAN PROTEOGLYCAN"/>
    <property type="match status" value="1"/>
</dbReference>
<evidence type="ECO:0000256" key="16">
    <source>
        <dbReference type="ARBA" id="ARBA00075743"/>
    </source>
</evidence>
<feature type="domain" description="Link" evidence="25">
    <location>
        <begin position="266"/>
        <end position="361"/>
    </location>
</feature>
<feature type="compositionally biased region" description="Pro residues" evidence="20">
    <location>
        <begin position="592"/>
        <end position="605"/>
    </location>
</feature>
<feature type="domain" description="C-type lectin" evidence="22">
    <location>
        <begin position="1219"/>
        <end position="1333"/>
    </location>
</feature>
<feature type="region of interest" description="Disordered" evidence="20">
    <location>
        <begin position="1"/>
        <end position="96"/>
    </location>
</feature>
<dbReference type="Gene3D" id="3.10.100.10">
    <property type="entry name" value="Mannose-Binding Protein A, subunit A"/>
    <property type="match status" value="3"/>
</dbReference>
<dbReference type="PROSITE" id="PS00022">
    <property type="entry name" value="EGF_1"/>
    <property type="match status" value="2"/>
</dbReference>
<keyword evidence="8" id="KW-0106">Calcium</keyword>
<feature type="domain" description="Sushi" evidence="24">
    <location>
        <begin position="1337"/>
        <end position="1398"/>
    </location>
</feature>
<evidence type="ECO:0000256" key="5">
    <source>
        <dbReference type="ARBA" id="ARBA00022729"/>
    </source>
</evidence>
<dbReference type="GO" id="GO:0045202">
    <property type="term" value="C:synapse"/>
    <property type="evidence" value="ECO:0007669"/>
    <property type="project" value="TreeGrafter"/>
</dbReference>
<dbReference type="FunFam" id="3.10.100.10:FF:000002">
    <property type="entry name" value="Hyaluronan proteoglycan link protein 1"/>
    <property type="match status" value="1"/>
</dbReference>
<dbReference type="InterPro" id="IPR003599">
    <property type="entry name" value="Ig_sub"/>
</dbReference>
<keyword evidence="5" id="KW-0732">Signal</keyword>
<dbReference type="PROSITE" id="PS00615">
    <property type="entry name" value="C_TYPE_LECTIN_1"/>
    <property type="match status" value="1"/>
</dbReference>
<dbReference type="InterPro" id="IPR001304">
    <property type="entry name" value="C-type_lectin-like"/>
</dbReference>
<dbReference type="SMART" id="SM00032">
    <property type="entry name" value="CCP"/>
    <property type="match status" value="1"/>
</dbReference>
<dbReference type="PROSITE" id="PS50923">
    <property type="entry name" value="SUSHI"/>
    <property type="match status" value="1"/>
</dbReference>
<evidence type="ECO:0000256" key="17">
    <source>
        <dbReference type="PROSITE-ProRule" id="PRU00076"/>
    </source>
</evidence>
<evidence type="ECO:0000256" key="14">
    <source>
        <dbReference type="ARBA" id="ARBA00059308"/>
    </source>
</evidence>
<dbReference type="GO" id="GO:0010001">
    <property type="term" value="P:glial cell differentiation"/>
    <property type="evidence" value="ECO:0007669"/>
    <property type="project" value="TreeGrafter"/>
</dbReference>
<feature type="compositionally biased region" description="Basic residues" evidence="20">
    <location>
        <begin position="1393"/>
        <end position="1432"/>
    </location>
</feature>
<evidence type="ECO:0000256" key="12">
    <source>
        <dbReference type="ARBA" id="ARBA00023180"/>
    </source>
</evidence>
<evidence type="ECO:0000256" key="15">
    <source>
        <dbReference type="ARBA" id="ARBA00073685"/>
    </source>
</evidence>
<dbReference type="InterPro" id="IPR000742">
    <property type="entry name" value="EGF"/>
</dbReference>
<evidence type="ECO:0000256" key="13">
    <source>
        <dbReference type="ARBA" id="ARBA00023319"/>
    </source>
</evidence>
<feature type="compositionally biased region" description="Polar residues" evidence="20">
    <location>
        <begin position="612"/>
        <end position="626"/>
    </location>
</feature>
<evidence type="ECO:0000256" key="4">
    <source>
        <dbReference type="ARBA" id="ARBA00022659"/>
    </source>
</evidence>
<keyword evidence="9" id="KW-0130">Cell adhesion</keyword>
<dbReference type="InterPro" id="IPR035976">
    <property type="entry name" value="Sushi/SCR/CCP_sf"/>
</dbReference>
<dbReference type="PROSITE" id="PS50835">
    <property type="entry name" value="IG_LIKE"/>
    <property type="match status" value="1"/>
</dbReference>
<dbReference type="Ensembl" id="ENSCMMT00000013047.1">
    <property type="protein sequence ID" value="ENSCMMP00000011861.1"/>
    <property type="gene ID" value="ENSCMMG00000007534.1"/>
</dbReference>
<protein>
    <recommendedName>
        <fullName evidence="15">Neurocan core protein</fullName>
    </recommendedName>
    <alternativeName>
        <fullName evidence="16">Chondroitin sulfate proteoglycan 3</fullName>
    </alternativeName>
</protein>
<evidence type="ECO:0000256" key="18">
    <source>
        <dbReference type="PROSITE-ProRule" id="PRU00302"/>
    </source>
</evidence>
<evidence type="ECO:0000256" key="3">
    <source>
        <dbReference type="ARBA" id="ARBA00022536"/>
    </source>
</evidence>